<dbReference type="InterPro" id="IPR004218">
    <property type="entry name" value="GSHS_ATP-bd"/>
</dbReference>
<dbReference type="Gene3D" id="3.40.50.20">
    <property type="match status" value="1"/>
</dbReference>
<feature type="compositionally biased region" description="Basic and acidic residues" evidence="1">
    <location>
        <begin position="257"/>
        <end position="280"/>
    </location>
</feature>
<accession>E7QMT0</accession>
<evidence type="ECO:0000259" key="2">
    <source>
        <dbReference type="Pfam" id="PF02955"/>
    </source>
</evidence>
<reference evidence="3 5" key="1">
    <citation type="journal article" date="2014" name="ISME J.">
        <title>Trehalose/2-sulfotrehalose biosynthesis and glycine-betaine uptake are widely spread mechanisms for osmoadaptation in the Halobacteriales.</title>
        <authorList>
            <person name="Youssef N.H."/>
            <person name="Savage-Ashlock K.N."/>
            <person name="McCully A.L."/>
            <person name="Luedtke B."/>
            <person name="Shaw E.I."/>
            <person name="Hoff W.D."/>
            <person name="Elshahed M.S."/>
        </authorList>
    </citation>
    <scope>NUCLEOTIDE SEQUENCE [LARGE SCALE GENOMIC DNA]</scope>
    <source>
        <strain evidence="3 5">DX253</strain>
    </source>
</reference>
<protein>
    <submittedName>
        <fullName evidence="4">Glutathione synthetase, ATP-grasp domain</fullName>
    </submittedName>
</protein>
<dbReference type="AlphaFoldDB" id="E7QMT0"/>
<name>E7QMT0_HALPU</name>
<dbReference type="Proteomes" id="UP000003751">
    <property type="component" value="Unassembled WGS sequence"/>
</dbReference>
<dbReference type="Gene3D" id="3.30.470.20">
    <property type="entry name" value="ATP-grasp fold, B domain"/>
    <property type="match status" value="1"/>
</dbReference>
<dbReference type="PATRIC" id="fig|797209.4.peg.230"/>
<evidence type="ECO:0000313" key="6">
    <source>
        <dbReference type="Proteomes" id="UP000184203"/>
    </source>
</evidence>
<organism evidence="3 5">
    <name type="scientific">Haladaptatus paucihalophilus DX253</name>
    <dbReference type="NCBI Taxonomy" id="797209"/>
    <lineage>
        <taxon>Archaea</taxon>
        <taxon>Methanobacteriati</taxon>
        <taxon>Methanobacteriota</taxon>
        <taxon>Stenosarchaea group</taxon>
        <taxon>Halobacteria</taxon>
        <taxon>Halobacteriales</taxon>
        <taxon>Haladaptataceae</taxon>
        <taxon>Haladaptatus</taxon>
    </lineage>
</organism>
<sequence length="326" mass="36536">MVRQESRSLGIVTGERAPELSENGRSVQAELRDRGWAAEPVIWMDEDIDWSRFDVALVRSCWNYHIRPDAFREWTEIVEEAGVTLLNPGEVVRWNMHKFYLRELAAEGVDILPTAWVERGSDGNLRTVLRENGWQEAVVKPAIGTSSANAWRTSVDEAADRQEEFETLVADRGVLVQQFAPEIADGERSLVFFGGEFSHARRRYPADGDFRAHNRYGGTGEAYDPPRKPVEQARDVLETACEILDIDPVSLPYARVDGLERGGDDGEGGDNRVGGDNRDGGDDEQTGEFHLMELELIEPYLSLDTREGAVTTFADAIESALRVVRK</sequence>
<evidence type="ECO:0000313" key="4">
    <source>
        <dbReference type="EMBL" id="SHL49097.1"/>
    </source>
</evidence>
<reference evidence="6" key="2">
    <citation type="submission" date="2016-11" db="EMBL/GenBank/DDBJ databases">
        <authorList>
            <person name="Varghese N."/>
            <person name="Submissions S."/>
        </authorList>
    </citation>
    <scope>NUCLEOTIDE SEQUENCE [LARGE SCALE GENOMIC DNA]</scope>
    <source>
        <strain evidence="6">DX253</strain>
    </source>
</reference>
<feature type="domain" description="Prokaryotic glutathione synthetase ATP-binding" evidence="2">
    <location>
        <begin position="124"/>
        <end position="224"/>
    </location>
</feature>
<evidence type="ECO:0000256" key="1">
    <source>
        <dbReference type="SAM" id="MobiDB-lite"/>
    </source>
</evidence>
<dbReference type="EMBL" id="AEMG01000002">
    <property type="protein sequence ID" value="EFW93725.1"/>
    <property type="molecule type" value="Genomic_DNA"/>
</dbReference>
<dbReference type="Proteomes" id="UP000184203">
    <property type="component" value="Unassembled WGS sequence"/>
</dbReference>
<dbReference type="OrthoDB" id="345988at2157"/>
<dbReference type="GO" id="GO:0004363">
    <property type="term" value="F:glutathione synthase activity"/>
    <property type="evidence" value="ECO:0007669"/>
    <property type="project" value="InterPro"/>
</dbReference>
<dbReference type="Gene3D" id="3.30.1490.20">
    <property type="entry name" value="ATP-grasp fold, A domain"/>
    <property type="match status" value="1"/>
</dbReference>
<dbReference type="PANTHER" id="PTHR39217:SF1">
    <property type="entry name" value="GLUTATHIONE SYNTHETASE"/>
    <property type="match status" value="1"/>
</dbReference>
<keyword evidence="6" id="KW-1185">Reference proteome</keyword>
<proteinExistence type="predicted"/>
<dbReference type="InterPro" id="IPR053191">
    <property type="entry name" value="DcsG_Biosynth_Enzyme"/>
</dbReference>
<evidence type="ECO:0000313" key="5">
    <source>
        <dbReference type="Proteomes" id="UP000003751"/>
    </source>
</evidence>
<dbReference type="InterPro" id="IPR013815">
    <property type="entry name" value="ATP_grasp_subdomain_1"/>
</dbReference>
<dbReference type="eggNOG" id="arCOG01589">
    <property type="taxonomic scope" value="Archaea"/>
</dbReference>
<gene>
    <name evidence="4" type="ORF">SAMN05444342_3949</name>
    <name evidence="3" type="ORF">ZOD2009_01240</name>
</gene>
<feature type="region of interest" description="Disordered" evidence="1">
    <location>
        <begin position="256"/>
        <end position="285"/>
    </location>
</feature>
<dbReference type="STRING" id="797209.GCA_000376445_01961"/>
<reference evidence="4" key="3">
    <citation type="submission" date="2016-11" db="EMBL/GenBank/DDBJ databases">
        <authorList>
            <person name="Jaros S."/>
            <person name="Januszkiewicz K."/>
            <person name="Wedrychowicz H."/>
        </authorList>
    </citation>
    <scope>NUCLEOTIDE SEQUENCE [LARGE SCALE GENOMIC DNA]</scope>
    <source>
        <strain evidence="4">DX253</strain>
    </source>
</reference>
<evidence type="ECO:0000313" key="3">
    <source>
        <dbReference type="EMBL" id="EFW93725.1"/>
    </source>
</evidence>
<dbReference type="SUPFAM" id="SSF56059">
    <property type="entry name" value="Glutathione synthetase ATP-binding domain-like"/>
    <property type="match status" value="1"/>
</dbReference>
<dbReference type="GO" id="GO:0005524">
    <property type="term" value="F:ATP binding"/>
    <property type="evidence" value="ECO:0007669"/>
    <property type="project" value="InterPro"/>
</dbReference>
<dbReference type="PANTHER" id="PTHR39217">
    <property type="match status" value="1"/>
</dbReference>
<dbReference type="RefSeq" id="WP_007976245.1">
    <property type="nucleotide sequence ID" value="NZ_AEMG01000002.1"/>
</dbReference>
<dbReference type="Pfam" id="PF02955">
    <property type="entry name" value="GSH-S_ATP"/>
    <property type="match status" value="1"/>
</dbReference>
<dbReference type="EMBL" id="FRAN01000007">
    <property type="protein sequence ID" value="SHL49097.1"/>
    <property type="molecule type" value="Genomic_DNA"/>
</dbReference>